<keyword evidence="2" id="KW-0732">Signal</keyword>
<dbReference type="SUPFAM" id="SSF82153">
    <property type="entry name" value="FAS1 domain"/>
    <property type="match status" value="1"/>
</dbReference>
<dbReference type="InterPro" id="IPR000782">
    <property type="entry name" value="FAS1_domain"/>
</dbReference>
<keyword evidence="5" id="KW-1185">Reference proteome</keyword>
<gene>
    <name evidence="4" type="ORF">PIB30_048008</name>
</gene>
<accession>A0ABU6VIG7</accession>
<dbReference type="Pfam" id="PF02469">
    <property type="entry name" value="Fasciclin"/>
    <property type="match status" value="1"/>
</dbReference>
<name>A0ABU6VIG7_9FABA</name>
<evidence type="ECO:0000313" key="4">
    <source>
        <dbReference type="EMBL" id="MED6172220.1"/>
    </source>
</evidence>
<comment type="caution">
    <text evidence="4">The sequence shown here is derived from an EMBL/GenBank/DDBJ whole genome shotgun (WGS) entry which is preliminary data.</text>
</comment>
<feature type="chain" id="PRO_5046434009" description="FAS1 domain-containing protein" evidence="2">
    <location>
        <begin position="29"/>
        <end position="255"/>
    </location>
</feature>
<evidence type="ECO:0000256" key="1">
    <source>
        <dbReference type="ARBA" id="ARBA00007843"/>
    </source>
</evidence>
<dbReference type="SMART" id="SM00554">
    <property type="entry name" value="FAS1"/>
    <property type="match status" value="1"/>
</dbReference>
<dbReference type="PANTHER" id="PTHR33985">
    <property type="entry name" value="OS02G0491300 PROTEIN-RELATED"/>
    <property type="match status" value="1"/>
</dbReference>
<feature type="domain" description="FAS1" evidence="3">
    <location>
        <begin position="120"/>
        <end position="250"/>
    </location>
</feature>
<dbReference type="PANTHER" id="PTHR33985:SF29">
    <property type="entry name" value="FAS1 DOMAIN-CONTAINING PROTEIN"/>
    <property type="match status" value="1"/>
</dbReference>
<feature type="signal peptide" evidence="2">
    <location>
        <begin position="1"/>
        <end position="28"/>
    </location>
</feature>
<protein>
    <recommendedName>
        <fullName evidence="3">FAS1 domain-containing protein</fullName>
    </recommendedName>
</protein>
<organism evidence="4 5">
    <name type="scientific">Stylosanthes scabra</name>
    <dbReference type="NCBI Taxonomy" id="79078"/>
    <lineage>
        <taxon>Eukaryota</taxon>
        <taxon>Viridiplantae</taxon>
        <taxon>Streptophyta</taxon>
        <taxon>Embryophyta</taxon>
        <taxon>Tracheophyta</taxon>
        <taxon>Spermatophyta</taxon>
        <taxon>Magnoliopsida</taxon>
        <taxon>eudicotyledons</taxon>
        <taxon>Gunneridae</taxon>
        <taxon>Pentapetalae</taxon>
        <taxon>rosids</taxon>
        <taxon>fabids</taxon>
        <taxon>Fabales</taxon>
        <taxon>Fabaceae</taxon>
        <taxon>Papilionoideae</taxon>
        <taxon>50 kb inversion clade</taxon>
        <taxon>dalbergioids sensu lato</taxon>
        <taxon>Dalbergieae</taxon>
        <taxon>Pterocarpus clade</taxon>
        <taxon>Stylosanthes</taxon>
    </lineage>
</organism>
<dbReference type="EMBL" id="JASCZI010151346">
    <property type="protein sequence ID" value="MED6172220.1"/>
    <property type="molecule type" value="Genomic_DNA"/>
</dbReference>
<dbReference type="PROSITE" id="PS50213">
    <property type="entry name" value="FAS1"/>
    <property type="match status" value="1"/>
</dbReference>
<sequence length="255" mass="28508">MAEKQLSTARNLLFLITLVTLLLLPASATTTINADVLRYVILLQNLPDSVNVSSTLPRNLHFPTLNRDSSLTINELSPTNYFISENSLFGAVSFPSFAIDDFFFNVSSLPQESLCTDANPFADVSEFLDSNGFSFLATFLDAELSNSKEFRNGAKFTIFAPLDSSFPNVLVMNITAYSEIFRKHVVPRLITWRDLTRLPEHTLLPTLFSNGFSIRVTSSWRVRFVNGVMVVVPDMYLSDLVVVHGIHSLLDNSIM</sequence>
<evidence type="ECO:0000313" key="5">
    <source>
        <dbReference type="Proteomes" id="UP001341840"/>
    </source>
</evidence>
<dbReference type="Gene3D" id="2.30.180.10">
    <property type="entry name" value="FAS1 domain"/>
    <property type="match status" value="1"/>
</dbReference>
<reference evidence="4 5" key="1">
    <citation type="journal article" date="2023" name="Plants (Basel)">
        <title>Bridging the Gap: Combining Genomics and Transcriptomics Approaches to Understand Stylosanthes scabra, an Orphan Legume from the Brazilian Caatinga.</title>
        <authorList>
            <person name="Ferreira-Neto J.R.C."/>
            <person name="da Silva M.D."/>
            <person name="Binneck E."/>
            <person name="de Melo N.F."/>
            <person name="da Silva R.H."/>
            <person name="de Melo A.L.T.M."/>
            <person name="Pandolfi V."/>
            <person name="Bustamante F.O."/>
            <person name="Brasileiro-Vidal A.C."/>
            <person name="Benko-Iseppon A.M."/>
        </authorList>
    </citation>
    <scope>NUCLEOTIDE SEQUENCE [LARGE SCALE GENOMIC DNA]</scope>
    <source>
        <tissue evidence="4">Leaves</tissue>
    </source>
</reference>
<proteinExistence type="inferred from homology"/>
<dbReference type="InterPro" id="IPR036378">
    <property type="entry name" value="FAS1_dom_sf"/>
</dbReference>
<comment type="similarity">
    <text evidence="1">Belongs to the fasciclin-like AGP family.</text>
</comment>
<evidence type="ECO:0000259" key="3">
    <source>
        <dbReference type="PROSITE" id="PS50213"/>
    </source>
</evidence>
<dbReference type="Proteomes" id="UP001341840">
    <property type="component" value="Unassembled WGS sequence"/>
</dbReference>
<dbReference type="InterPro" id="IPR052806">
    <property type="entry name" value="Fasciclin-like_AGP"/>
</dbReference>
<evidence type="ECO:0000256" key="2">
    <source>
        <dbReference type="SAM" id="SignalP"/>
    </source>
</evidence>